<dbReference type="Proteomes" id="UP001341281">
    <property type="component" value="Chromosome 08"/>
</dbReference>
<name>A0AAQ3UF07_PASNO</name>
<evidence type="ECO:0000256" key="1">
    <source>
        <dbReference type="SAM" id="MobiDB-lite"/>
    </source>
</evidence>
<dbReference type="PANTHER" id="PTHR48127">
    <property type="entry name" value="GRF-TYPE DOMAIN-CONTAINING PROTEIN"/>
    <property type="match status" value="1"/>
</dbReference>
<sequence>MASSVIMVTVSLMIEVSRTSGSTQMILMPGFCIFRYFPTPETVPPVPEPATNMSTLPAVSFQILGPVFVNTSQVLPSMEEEDGFSREGIPLLPTSSLSMAAASWILFTEGEAEIEEYNSGRKKWPCMFYPPYCCKCGILARKGVVPSELAKCWFCGNSYGDFWEGSACDWEYFSDQEEWKDEMRRNVEEPWRSRAIETRKNKVRLDHGVLVPRRQDLKKLTADMRRDIGPPLALYTNSQRLAYWGGIVRGIHPGFLRNELEVKTMIKTPLLRRQGGWRHWRSGATGTGAALRRHPTGENSRLELND</sequence>
<dbReference type="PANTHER" id="PTHR48127:SF1">
    <property type="entry name" value="ZINC FINGER GRF-TYPE DOMAIN-CONTAINING PROTEIN"/>
    <property type="match status" value="1"/>
</dbReference>
<accession>A0AAQ3UF07</accession>
<feature type="region of interest" description="Disordered" evidence="1">
    <location>
        <begin position="282"/>
        <end position="306"/>
    </location>
</feature>
<dbReference type="AlphaFoldDB" id="A0AAQ3UF07"/>
<organism evidence="2 3">
    <name type="scientific">Paspalum notatum var. saurae</name>
    <dbReference type="NCBI Taxonomy" id="547442"/>
    <lineage>
        <taxon>Eukaryota</taxon>
        <taxon>Viridiplantae</taxon>
        <taxon>Streptophyta</taxon>
        <taxon>Embryophyta</taxon>
        <taxon>Tracheophyta</taxon>
        <taxon>Spermatophyta</taxon>
        <taxon>Magnoliopsida</taxon>
        <taxon>Liliopsida</taxon>
        <taxon>Poales</taxon>
        <taxon>Poaceae</taxon>
        <taxon>PACMAD clade</taxon>
        <taxon>Panicoideae</taxon>
        <taxon>Andropogonodae</taxon>
        <taxon>Paspaleae</taxon>
        <taxon>Paspalinae</taxon>
        <taxon>Paspalum</taxon>
    </lineage>
</organism>
<evidence type="ECO:0000313" key="3">
    <source>
        <dbReference type="Proteomes" id="UP001341281"/>
    </source>
</evidence>
<evidence type="ECO:0000313" key="2">
    <source>
        <dbReference type="EMBL" id="WVZ90424.1"/>
    </source>
</evidence>
<proteinExistence type="predicted"/>
<reference evidence="2 3" key="1">
    <citation type="submission" date="2024-02" db="EMBL/GenBank/DDBJ databases">
        <title>High-quality chromosome-scale genome assembly of Pensacola bahiagrass (Paspalum notatum Flugge var. saurae).</title>
        <authorList>
            <person name="Vega J.M."/>
            <person name="Podio M."/>
            <person name="Orjuela J."/>
            <person name="Siena L.A."/>
            <person name="Pessino S.C."/>
            <person name="Combes M.C."/>
            <person name="Mariac C."/>
            <person name="Albertini E."/>
            <person name="Pupilli F."/>
            <person name="Ortiz J.P.A."/>
            <person name="Leblanc O."/>
        </authorList>
    </citation>
    <scope>NUCLEOTIDE SEQUENCE [LARGE SCALE GENOMIC DNA]</scope>
    <source>
        <strain evidence="2">R1</strain>
        <tissue evidence="2">Leaf</tissue>
    </source>
</reference>
<gene>
    <name evidence="2" type="ORF">U9M48_036727</name>
</gene>
<keyword evidence="3" id="KW-1185">Reference proteome</keyword>
<dbReference type="EMBL" id="CP144752">
    <property type="protein sequence ID" value="WVZ90424.1"/>
    <property type="molecule type" value="Genomic_DNA"/>
</dbReference>
<protein>
    <submittedName>
        <fullName evidence="2">Uncharacterized protein</fullName>
    </submittedName>
</protein>